<name>A0ABU5I281_9HYPH</name>
<dbReference type="Pfam" id="PF00534">
    <property type="entry name" value="Glycos_transf_1"/>
    <property type="match status" value="1"/>
</dbReference>
<evidence type="ECO:0000256" key="7">
    <source>
        <dbReference type="ARBA" id="ARBA00022824"/>
    </source>
</evidence>
<comment type="pathway">
    <text evidence="2">Protein modification; protein glycosylation.</text>
</comment>
<dbReference type="EC" id="2.4.1.257" evidence="3"/>
<evidence type="ECO:0000256" key="4">
    <source>
        <dbReference type="ARBA" id="ARBA00012649"/>
    </source>
</evidence>
<dbReference type="SUPFAM" id="SSF53756">
    <property type="entry name" value="UDP-Glycosyltransferase/glycogen phosphorylase"/>
    <property type="match status" value="1"/>
</dbReference>
<dbReference type="Gene3D" id="3.40.50.2000">
    <property type="entry name" value="Glycogen Phosphorylase B"/>
    <property type="match status" value="1"/>
</dbReference>
<keyword evidence="7" id="KW-0256">Endoplasmic reticulum</keyword>
<evidence type="ECO:0000256" key="9">
    <source>
        <dbReference type="ARBA" id="ARBA00023136"/>
    </source>
</evidence>
<dbReference type="Proteomes" id="UP001294412">
    <property type="component" value="Unassembled WGS sequence"/>
</dbReference>
<comment type="subcellular location">
    <subcellularLocation>
        <location evidence="1">Endoplasmic reticulum membrane</location>
    </subcellularLocation>
</comment>
<comment type="catalytic activity">
    <reaction evidence="13">
        <text>a beta-D-Man-(1-&gt;4)-beta-D-GlcNAc-(1-&gt;4)-alpha-D-GlcNAc-diphospho-di-trans,poly-cis-dolichol + GDP-alpha-D-mannose = an alpha-D-Man-(1-&gt;3)-beta-D-Man-(1-&gt;4)-beta-D-GlcNAc-(1-&gt;4)-alpha-D-GlcNAc-diphospho-di-trans,poly-cis-dolichol + GDP + H(+)</text>
        <dbReference type="Rhea" id="RHEA:29515"/>
        <dbReference type="Rhea" id="RHEA-COMP:19511"/>
        <dbReference type="Rhea" id="RHEA-COMP:19513"/>
        <dbReference type="ChEBI" id="CHEBI:15378"/>
        <dbReference type="ChEBI" id="CHEBI:57527"/>
        <dbReference type="ChEBI" id="CHEBI:58189"/>
        <dbReference type="ChEBI" id="CHEBI:58472"/>
        <dbReference type="ChEBI" id="CHEBI:132510"/>
        <dbReference type="EC" id="2.4.1.132"/>
    </reaction>
    <physiologicalReaction direction="left-to-right" evidence="13">
        <dbReference type="Rhea" id="RHEA:29516"/>
    </physiologicalReaction>
</comment>
<gene>
    <name evidence="17" type="ORF">U0C82_06935</name>
</gene>
<keyword evidence="18" id="KW-1185">Reference proteome</keyword>
<dbReference type="EC" id="2.4.1.132" evidence="4"/>
<dbReference type="InterPro" id="IPR027054">
    <property type="entry name" value="ALG2"/>
</dbReference>
<comment type="catalytic activity">
    <reaction evidence="14">
        <text>an alpha-D-Man-(1-&gt;3)-beta-D-Man-(1-&gt;4)-beta-D-GlcNAc-(1-&gt;4)-alpha-D-GlcNAc-diphospho-di-trans,poly-cis-dolichol + GDP-alpha-D-mannose = an alpha-D-Man-(1-&gt;3)-[alpha-D-Man-(1-&gt;6)]-beta-D-Man-(1-&gt;4)-beta-D-GlcNAc-(1-&gt;4)-alpha-D-GlcNAc-diphospho-di-trans,poly-cis-dolichol + GDP + H(+)</text>
        <dbReference type="Rhea" id="RHEA:29519"/>
        <dbReference type="Rhea" id="RHEA-COMP:19513"/>
        <dbReference type="Rhea" id="RHEA-COMP:19515"/>
        <dbReference type="ChEBI" id="CHEBI:15378"/>
        <dbReference type="ChEBI" id="CHEBI:57527"/>
        <dbReference type="ChEBI" id="CHEBI:58189"/>
        <dbReference type="ChEBI" id="CHEBI:132510"/>
        <dbReference type="ChEBI" id="CHEBI:132511"/>
        <dbReference type="EC" id="2.4.1.257"/>
    </reaction>
    <physiologicalReaction direction="left-to-right" evidence="14">
        <dbReference type="Rhea" id="RHEA:29520"/>
    </physiologicalReaction>
</comment>
<evidence type="ECO:0000256" key="13">
    <source>
        <dbReference type="ARBA" id="ARBA00045103"/>
    </source>
</evidence>
<evidence type="ECO:0000256" key="2">
    <source>
        <dbReference type="ARBA" id="ARBA00004922"/>
    </source>
</evidence>
<evidence type="ECO:0000259" key="15">
    <source>
        <dbReference type="Pfam" id="PF00534"/>
    </source>
</evidence>
<keyword evidence="17" id="KW-0328">Glycosyltransferase</keyword>
<keyword evidence="5 17" id="KW-0808">Transferase</keyword>
<dbReference type="InterPro" id="IPR001296">
    <property type="entry name" value="Glyco_trans_1"/>
</dbReference>
<evidence type="ECO:0000256" key="10">
    <source>
        <dbReference type="ARBA" id="ARBA00032047"/>
    </source>
</evidence>
<dbReference type="Pfam" id="PF13439">
    <property type="entry name" value="Glyco_transf_4"/>
    <property type="match status" value="1"/>
</dbReference>
<dbReference type="GO" id="GO:0016757">
    <property type="term" value="F:glycosyltransferase activity"/>
    <property type="evidence" value="ECO:0007669"/>
    <property type="project" value="UniProtKB-KW"/>
</dbReference>
<proteinExistence type="predicted"/>
<dbReference type="PANTHER" id="PTHR45918:SF1">
    <property type="entry name" value="ALPHA-1,3_1,6-MANNOSYLTRANSFERASE ALG2"/>
    <property type="match status" value="1"/>
</dbReference>
<sequence>MSMKPNPAVFHDYFGIRGGGERLALTLAEAFEADLFYGYRQPESYEPAMFPRNAADLGLPAVLRRPGLRAAALAARFRLARRTARPYAVRIFSGVAAPFAAPDKADGARNIYYCHTPPRFLYDQKDFFLKNGGGSFARRLALSRFEAGYRAAVDRMDVIVANSRNIQGRISRYLGRDSVVVYPPCDTHRFHYRAPEDYYLSTARVSGLKRVGAIVDAFLRMPDRRLIVASGGEDLDRLRQRAGNAPNIEFLGWVEEATLQRLVGGAIATLYGPVDEDFGISPVESMAAGKPVIGVAEGGLKETILDGETGFLLPPGFKPDDIVAAVMRLPAERAIGMRDACERRAQEFSADRFVNAMRAIIERG</sequence>
<evidence type="ECO:0000256" key="12">
    <source>
        <dbReference type="ARBA" id="ARBA00032874"/>
    </source>
</evidence>
<evidence type="ECO:0000259" key="16">
    <source>
        <dbReference type="Pfam" id="PF13439"/>
    </source>
</evidence>
<keyword evidence="8" id="KW-1133">Transmembrane helix</keyword>
<dbReference type="InterPro" id="IPR028098">
    <property type="entry name" value="Glyco_trans_4-like_N"/>
</dbReference>
<reference evidence="17 18" key="1">
    <citation type="submission" date="2023-12" db="EMBL/GenBank/DDBJ databases">
        <title>Description of Novel Strain Fulvimarina sp. 2208YS6-2-32 isolated from Uroteuthis (Photololigo) edulis.</title>
        <authorList>
            <person name="Park J.-S."/>
        </authorList>
    </citation>
    <scope>NUCLEOTIDE SEQUENCE [LARGE SCALE GENOMIC DNA]</scope>
    <source>
        <strain evidence="17 18">2208YS6-2-32</strain>
    </source>
</reference>
<feature type="domain" description="Glycosyl transferase family 1" evidence="15">
    <location>
        <begin position="196"/>
        <end position="347"/>
    </location>
</feature>
<dbReference type="EMBL" id="JAXLPB010000002">
    <property type="protein sequence ID" value="MDY8108878.1"/>
    <property type="molecule type" value="Genomic_DNA"/>
</dbReference>
<dbReference type="RefSeq" id="WP_322186345.1">
    <property type="nucleotide sequence ID" value="NZ_JAXLPB010000002.1"/>
</dbReference>
<evidence type="ECO:0000313" key="18">
    <source>
        <dbReference type="Proteomes" id="UP001294412"/>
    </source>
</evidence>
<feature type="domain" description="Glycosyltransferase subfamily 4-like N-terminal" evidence="16">
    <location>
        <begin position="18"/>
        <end position="189"/>
    </location>
</feature>
<evidence type="ECO:0000256" key="11">
    <source>
        <dbReference type="ARBA" id="ARBA00032333"/>
    </source>
</evidence>
<accession>A0ABU5I281</accession>
<evidence type="ECO:0000313" key="17">
    <source>
        <dbReference type="EMBL" id="MDY8108878.1"/>
    </source>
</evidence>
<evidence type="ECO:0000256" key="14">
    <source>
        <dbReference type="ARBA" id="ARBA00045104"/>
    </source>
</evidence>
<evidence type="ECO:0000256" key="6">
    <source>
        <dbReference type="ARBA" id="ARBA00022692"/>
    </source>
</evidence>
<evidence type="ECO:0000256" key="3">
    <source>
        <dbReference type="ARBA" id="ARBA00011969"/>
    </source>
</evidence>
<evidence type="ECO:0000256" key="8">
    <source>
        <dbReference type="ARBA" id="ARBA00022989"/>
    </source>
</evidence>
<keyword evidence="6" id="KW-0812">Transmembrane</keyword>
<protein>
    <recommendedName>
        <fullName evidence="10">GDP-Man:Man(1)GlcNAc(2)-PP-Dol alpha-1,3-mannosyltransferase</fullName>
        <ecNumber evidence="4">2.4.1.132</ecNumber>
        <ecNumber evidence="3">2.4.1.257</ecNumber>
    </recommendedName>
    <alternativeName>
        <fullName evidence="12">GDP-Man:Man(1)GlcNAc(2)-PP-dolichol mannosyltransferase</fullName>
    </alternativeName>
    <alternativeName>
        <fullName evidence="11">GDP-Man:Man(2)GlcNAc(2)-PP-Dol alpha-1,6-mannosyltransferase</fullName>
    </alternativeName>
</protein>
<organism evidence="17 18">
    <name type="scientific">Fulvimarina uroteuthidis</name>
    <dbReference type="NCBI Taxonomy" id="3098149"/>
    <lineage>
        <taxon>Bacteria</taxon>
        <taxon>Pseudomonadati</taxon>
        <taxon>Pseudomonadota</taxon>
        <taxon>Alphaproteobacteria</taxon>
        <taxon>Hyphomicrobiales</taxon>
        <taxon>Aurantimonadaceae</taxon>
        <taxon>Fulvimarina</taxon>
    </lineage>
</organism>
<evidence type="ECO:0000256" key="5">
    <source>
        <dbReference type="ARBA" id="ARBA00022679"/>
    </source>
</evidence>
<dbReference type="PANTHER" id="PTHR45918">
    <property type="entry name" value="ALPHA-1,3/1,6-MANNOSYLTRANSFERASE ALG2"/>
    <property type="match status" value="1"/>
</dbReference>
<evidence type="ECO:0000256" key="1">
    <source>
        <dbReference type="ARBA" id="ARBA00004586"/>
    </source>
</evidence>
<comment type="caution">
    <text evidence="17">The sequence shown here is derived from an EMBL/GenBank/DDBJ whole genome shotgun (WGS) entry which is preliminary data.</text>
</comment>
<keyword evidence="9" id="KW-0472">Membrane</keyword>